<protein>
    <submittedName>
        <fullName evidence="1">Uncharacterized protein</fullName>
    </submittedName>
</protein>
<evidence type="ECO:0000313" key="2">
    <source>
        <dbReference type="Proteomes" id="UP001151760"/>
    </source>
</evidence>
<comment type="caution">
    <text evidence="1">The sequence shown here is derived from an EMBL/GenBank/DDBJ whole genome shotgun (WGS) entry which is preliminary data.</text>
</comment>
<evidence type="ECO:0000313" key="1">
    <source>
        <dbReference type="EMBL" id="GJS83142.1"/>
    </source>
</evidence>
<name>A0ABQ4Z281_9ASTR</name>
<keyword evidence="2" id="KW-1185">Reference proteome</keyword>
<reference evidence="1" key="1">
    <citation type="journal article" date="2022" name="Int. J. Mol. Sci.">
        <title>Draft Genome of Tanacetum Coccineum: Genomic Comparison of Closely Related Tanacetum-Family Plants.</title>
        <authorList>
            <person name="Yamashiro T."/>
            <person name="Shiraishi A."/>
            <person name="Nakayama K."/>
            <person name="Satake H."/>
        </authorList>
    </citation>
    <scope>NUCLEOTIDE SEQUENCE</scope>
</reference>
<proteinExistence type="predicted"/>
<gene>
    <name evidence="1" type="ORF">Tco_0749683</name>
</gene>
<accession>A0ABQ4Z281</accession>
<dbReference type="EMBL" id="BQNB010010879">
    <property type="protein sequence ID" value="GJS83142.1"/>
    <property type="molecule type" value="Genomic_DNA"/>
</dbReference>
<reference evidence="1" key="2">
    <citation type="submission" date="2022-01" db="EMBL/GenBank/DDBJ databases">
        <authorList>
            <person name="Yamashiro T."/>
            <person name="Shiraishi A."/>
            <person name="Satake H."/>
            <person name="Nakayama K."/>
        </authorList>
    </citation>
    <scope>NUCLEOTIDE SEQUENCE</scope>
</reference>
<dbReference type="Proteomes" id="UP001151760">
    <property type="component" value="Unassembled WGS sequence"/>
</dbReference>
<organism evidence="1 2">
    <name type="scientific">Tanacetum coccineum</name>
    <dbReference type="NCBI Taxonomy" id="301880"/>
    <lineage>
        <taxon>Eukaryota</taxon>
        <taxon>Viridiplantae</taxon>
        <taxon>Streptophyta</taxon>
        <taxon>Embryophyta</taxon>
        <taxon>Tracheophyta</taxon>
        <taxon>Spermatophyta</taxon>
        <taxon>Magnoliopsida</taxon>
        <taxon>eudicotyledons</taxon>
        <taxon>Gunneridae</taxon>
        <taxon>Pentapetalae</taxon>
        <taxon>asterids</taxon>
        <taxon>campanulids</taxon>
        <taxon>Asterales</taxon>
        <taxon>Asteraceae</taxon>
        <taxon>Asteroideae</taxon>
        <taxon>Anthemideae</taxon>
        <taxon>Anthemidinae</taxon>
        <taxon>Tanacetum</taxon>
    </lineage>
</organism>
<sequence length="324" mass="37187">MNQQREQEALLGAQREQDLLAQKKQLRNKSKFPLTKFRFFSSHIEKSALNSKLLLINLNSQRLDKEKQEVKNIVEQAPKRRTRLLRQCLKKYIKSYHKGESSISLNNTPQISLVNAITHDLPTEEPEYSLNMGDEHLSTILETELDEVIKSSVENLVPIPSDFEVTSDNERVLRRLCSSSIQFPPGNCGRLFILRKEIVLVEHLSFDLFLSFDDSMPPGIKNDDYDSEGDIHFLKEMLSNDPRLHPKMSIYLDHFTDRSSSVLLENPPDVGFALILSHDYVLPTLPILDPNLDFTPSHDSLGFGNNIFDPGIFIEVQSERLLSW</sequence>